<dbReference type="Pfam" id="PF25383">
    <property type="entry name" value="PH_alsin"/>
    <property type="match status" value="1"/>
</dbReference>
<dbReference type="InterPro" id="IPR011993">
    <property type="entry name" value="PH-like_dom_sf"/>
</dbReference>
<dbReference type="InterPro" id="IPR003123">
    <property type="entry name" value="VPS9"/>
</dbReference>
<dbReference type="Gene3D" id="2.20.110.10">
    <property type="entry name" value="Histone H3 K4-specific methyltransferase SET7/9 N-terminal domain"/>
    <property type="match status" value="2"/>
</dbReference>
<evidence type="ECO:0000256" key="1">
    <source>
        <dbReference type="ARBA" id="ARBA00022658"/>
    </source>
</evidence>
<comment type="caution">
    <text evidence="7">The sequence shown here is derived from an EMBL/GenBank/DDBJ whole genome shotgun (WGS) entry which is preliminary data.</text>
</comment>
<evidence type="ECO:0000256" key="5">
    <source>
        <dbReference type="SAM" id="MobiDB-lite"/>
    </source>
</evidence>
<accession>A0A2B4S5K8</accession>
<evidence type="ECO:0000313" key="7">
    <source>
        <dbReference type="EMBL" id="PFX23765.1"/>
    </source>
</evidence>
<feature type="region of interest" description="Disordered" evidence="5">
    <location>
        <begin position="718"/>
        <end position="737"/>
    </location>
</feature>
<gene>
    <name evidence="7" type="primary">Als2</name>
    <name evidence="7" type="ORF">AWC38_SpisGene11674</name>
</gene>
<feature type="repeat" description="RCC1" evidence="3">
    <location>
        <begin position="621"/>
        <end position="671"/>
    </location>
</feature>
<dbReference type="PANTHER" id="PTHR46089:SF2">
    <property type="entry name" value="ALSIN HOMOLOG"/>
    <property type="match status" value="1"/>
</dbReference>
<dbReference type="STRING" id="50429.A0A2B4S5K8"/>
<feature type="compositionally biased region" description="Basic residues" evidence="5">
    <location>
        <begin position="252"/>
        <end position="273"/>
    </location>
</feature>
<keyword evidence="2" id="KW-0677">Repeat</keyword>
<dbReference type="InterPro" id="IPR051984">
    <property type="entry name" value="Alsin"/>
</dbReference>
<dbReference type="SUPFAM" id="SSF109993">
    <property type="entry name" value="VPS9 domain"/>
    <property type="match status" value="1"/>
</dbReference>
<dbReference type="InterPro" id="IPR059093">
    <property type="entry name" value="HA_Alsin"/>
</dbReference>
<dbReference type="SMART" id="SM00698">
    <property type="entry name" value="MORN"/>
    <property type="match status" value="6"/>
</dbReference>
<dbReference type="Gene3D" id="2.130.10.30">
    <property type="entry name" value="Regulator of chromosome condensation 1/beta-lactamase-inhibitor protein II"/>
    <property type="match status" value="2"/>
</dbReference>
<dbReference type="EMBL" id="LSMT01000197">
    <property type="protein sequence ID" value="PFX23765.1"/>
    <property type="molecule type" value="Genomic_DNA"/>
</dbReference>
<dbReference type="Pfam" id="PF02204">
    <property type="entry name" value="VPS9"/>
    <property type="match status" value="1"/>
</dbReference>
<dbReference type="SUPFAM" id="SSF50985">
    <property type="entry name" value="RCC1/BLIP-II"/>
    <property type="match status" value="2"/>
</dbReference>
<keyword evidence="8" id="KW-1185">Reference proteome</keyword>
<dbReference type="Pfam" id="PF02493">
    <property type="entry name" value="MORN"/>
    <property type="match status" value="7"/>
</dbReference>
<dbReference type="InterPro" id="IPR003409">
    <property type="entry name" value="MORN"/>
</dbReference>
<dbReference type="SUPFAM" id="SSF82185">
    <property type="entry name" value="Histone H3 K4-specific methyltransferase SET7/9 N-terminal domain"/>
    <property type="match status" value="2"/>
</dbReference>
<feature type="compositionally biased region" description="Polar residues" evidence="5">
    <location>
        <begin position="718"/>
        <end position="731"/>
    </location>
</feature>
<dbReference type="Gene3D" id="2.30.29.30">
    <property type="entry name" value="Pleckstrin-homology domain (PH domain)/Phosphotyrosine-binding domain (PTB)"/>
    <property type="match status" value="1"/>
</dbReference>
<feature type="repeat" description="RCC1" evidence="3">
    <location>
        <begin position="111"/>
        <end position="180"/>
    </location>
</feature>
<keyword evidence="4" id="KW-0175">Coiled coil</keyword>
<feature type="compositionally biased region" description="Basic and acidic residues" evidence="5">
    <location>
        <begin position="280"/>
        <end position="290"/>
    </location>
</feature>
<feature type="domain" description="VPS9" evidence="6">
    <location>
        <begin position="1597"/>
        <end position="1743"/>
    </location>
</feature>
<dbReference type="PANTHER" id="PTHR46089">
    <property type="entry name" value="ALSIN HOMOLOG"/>
    <property type="match status" value="1"/>
</dbReference>
<protein>
    <submittedName>
        <fullName evidence="7">Alsin</fullName>
    </submittedName>
</protein>
<feature type="repeat" description="RCC1" evidence="3">
    <location>
        <begin position="181"/>
        <end position="231"/>
    </location>
</feature>
<dbReference type="InterPro" id="IPR000408">
    <property type="entry name" value="Reg_chr_condens"/>
</dbReference>
<dbReference type="PROSITE" id="PS51205">
    <property type="entry name" value="VPS9"/>
    <property type="match status" value="1"/>
</dbReference>
<dbReference type="GO" id="GO:0005085">
    <property type="term" value="F:guanyl-nucleotide exchange factor activity"/>
    <property type="evidence" value="ECO:0007669"/>
    <property type="project" value="UniProtKB-KW"/>
</dbReference>
<dbReference type="OrthoDB" id="6020579at2759"/>
<dbReference type="InterPro" id="IPR057248">
    <property type="entry name" value="Alsin-like_PH"/>
</dbReference>
<feature type="repeat" description="RCC1" evidence="3">
    <location>
        <begin position="59"/>
        <end position="110"/>
    </location>
</feature>
<dbReference type="PROSITE" id="PS50012">
    <property type="entry name" value="RCC1_3"/>
    <property type="match status" value="5"/>
</dbReference>
<dbReference type="InterPro" id="IPR037191">
    <property type="entry name" value="VPS9_dom_sf"/>
</dbReference>
<evidence type="ECO:0000313" key="8">
    <source>
        <dbReference type="Proteomes" id="UP000225706"/>
    </source>
</evidence>
<dbReference type="Pfam" id="PF00415">
    <property type="entry name" value="RCC1"/>
    <property type="match status" value="5"/>
</dbReference>
<evidence type="ECO:0000256" key="3">
    <source>
        <dbReference type="PROSITE-ProRule" id="PRU00235"/>
    </source>
</evidence>
<feature type="region of interest" description="Disordered" evidence="5">
    <location>
        <begin position="239"/>
        <end position="299"/>
    </location>
</feature>
<organism evidence="7 8">
    <name type="scientific">Stylophora pistillata</name>
    <name type="common">Smooth cauliflower coral</name>
    <dbReference type="NCBI Taxonomy" id="50429"/>
    <lineage>
        <taxon>Eukaryota</taxon>
        <taxon>Metazoa</taxon>
        <taxon>Cnidaria</taxon>
        <taxon>Anthozoa</taxon>
        <taxon>Hexacorallia</taxon>
        <taxon>Scleractinia</taxon>
        <taxon>Astrocoeniina</taxon>
        <taxon>Pocilloporidae</taxon>
        <taxon>Stylophora</taxon>
    </lineage>
</organism>
<dbReference type="Proteomes" id="UP000225706">
    <property type="component" value="Unassembled WGS sequence"/>
</dbReference>
<dbReference type="PROSITE" id="PS00626">
    <property type="entry name" value="RCC1_2"/>
    <property type="match status" value="2"/>
</dbReference>
<sequence length="1743" mass="192988">MNQTKEYEEKNVKDDSTKGIAYFWRSTNLEPHIRSLAFREGISKVALGNHHTLLLTFNSQVLSVGDNSFGQLGLGDLKSRREPTVIDYLRDKPVQEISCGGQHGGVICVNKEVFFWGDSSRGQCGIDETKLVNLPSLVRFERSSISNGRGTLQNDSFKKREPVIIEISCGDSHSLALSSEGEVWSWGTGCQLGHGVGTDGTAIPKQIDGLIGKNVTEIACGAYHSLAIVQEDESHPTFLLSGSDGETVTSKSSHKIKREKSGKKQRKLSKGSSKRGQVSGKHEKQRDFKVETVGSPSETEKNSVMRTYLSYGPMVAETNTEGYIRDVANEGTLLVQDKHAKITSKKEEPILYPFGEDILNIDVNNEDETEMTDDAASAVHIHDSDASLDIIDTGFSSLEKSDVDQYLNICSDQSFQEIYSAETAASKENMSYSSTSNLCLSTVSPSSPTSSTSITYFISTDSDSEDSLNKVIKDSKITESAAPNRTSSAFYSVIGSRLIRPDVNLSKLTSAVMESVTGMFMSTTPGQFPVFDAPKAVMSKEPCKQCGLLGMCLCEGTTRNKFKLAGANTQVWSWGSGGCGQLGLGDTEDRFYPCCIKELSNVGVIKLAAGTFHSLAQTVCSQVFSWGDNSCGQLGRKKSMALCPKKIRCFSDVLIWDIAAGSHYSLFIGDMAPSRPDVYVCGRQPSAMPSVAATMNSIRESTSMPCLFSGESSTTAQATTEKGMLSQSQSFDDTKERSLQHSRVEIVRLTMFRKVGQLRSVSADTEHCACLAGSDKSGMLEIMSNLASEERLFYYQLALIWQAVLTPFLQSEVWSCLALGEVGQVLSSIIQAFYVILKCVSTSFTSVTQLVVSMKDFQELFNLCWSDDFLQAFERYSESFSNGAAFGVFSAVSSITSDISSLSETVLGDILDDAGQESVGYDNAFQRVMQFPLLKMQHYQVIVGKFQNTLKLSQKQENIVNCARMEEEAKRWEQLITKDENRQAEAERTLKFWVECPAKVAEIFKHPCRRLLRSSNVHSLFPSKGSRFSTPLFVLFDDFFVHYQSAKSFQAFPLTTVWAEGVDDTEGVLNTIKITTPEEILLVCAPSTVDKADWLMTINHAVAAIISRTTTYRLGVDSVNAKTGCLAPAAAREASYSYGHDSVLRGASYHGMWLQGKPHGHGEMHWPDGRQYTGEFKLGLQHGEGVMIFPPNVADYSKEKYEGQWENGKMAGYGEVSYSNGSVYVGDLSDNQRSGHGSMKSGTLSSAGTTLYIGEWLHDKRSGYGVLDDILKGEKYLGMWEADYRTGPGVLVTLDGIYNQGNFSQNKLSGNGLLLCDDDTKFEGEFIGDCLLSGKGVLTMPNGDYIEGIFTGQWGNGIRINGAFHKLEAGGSANKPARRSVTYNQSLIPPQKKWMSLFCQCRKALGCNGDQDAELSVVWKSISVTLRSKWDSKLMQSEKDIILELLESNSEMEQTARVTGDLEKLHPYLSKAMSTKQHPVGQLVNGLIDVFRASYIGMGTHRRLLPHAVAEVKSFVIRVYNIIRLLFPELPNEEYVHLDTTTLSGVSSHGTEEAATSSVLLHPLLFPRLYPPLFTLYALDNERADSAYWERIQQLNKRSDWALMTYVGMKRQFWLTKEQDMGSRSDEVKLERREAEHYVSAVESLRQISTKFSPMEKLGLLKSTFEQINQEVSSFWQGEKKLVSLDDLFPVFQFVVIRARIPHLGSEIQFIDDMVDSHVHVGEQGHMFTTLKAAFFQIQNEKG</sequence>
<keyword evidence="1" id="KW-0344">Guanine-nucleotide releasing factor</keyword>
<dbReference type="SUPFAM" id="SSF50729">
    <property type="entry name" value="PH domain-like"/>
    <property type="match status" value="1"/>
</dbReference>
<reference evidence="8" key="1">
    <citation type="journal article" date="2017" name="bioRxiv">
        <title>Comparative analysis of the genomes of Stylophora pistillata and Acropora digitifera provides evidence for extensive differences between species of corals.</title>
        <authorList>
            <person name="Voolstra C.R."/>
            <person name="Li Y."/>
            <person name="Liew Y.J."/>
            <person name="Baumgarten S."/>
            <person name="Zoccola D."/>
            <person name="Flot J.-F."/>
            <person name="Tambutte S."/>
            <person name="Allemand D."/>
            <person name="Aranda M."/>
        </authorList>
    </citation>
    <scope>NUCLEOTIDE SEQUENCE [LARGE SCALE GENOMIC DNA]</scope>
</reference>
<feature type="repeat" description="RCC1" evidence="3">
    <location>
        <begin position="569"/>
        <end position="620"/>
    </location>
</feature>
<dbReference type="PRINTS" id="PR00633">
    <property type="entry name" value="RCCNDNSATION"/>
</dbReference>
<feature type="coiled-coil region" evidence="4">
    <location>
        <begin position="962"/>
        <end position="989"/>
    </location>
</feature>
<dbReference type="Pfam" id="PF26202">
    <property type="entry name" value="HA_Alsin"/>
    <property type="match status" value="1"/>
</dbReference>
<evidence type="ECO:0000256" key="2">
    <source>
        <dbReference type="ARBA" id="ARBA00022737"/>
    </source>
</evidence>
<dbReference type="Gene3D" id="1.20.1050.80">
    <property type="entry name" value="VPS9 domain"/>
    <property type="match status" value="1"/>
</dbReference>
<name>A0A2B4S5K8_STYPI</name>
<proteinExistence type="predicted"/>
<evidence type="ECO:0000259" key="6">
    <source>
        <dbReference type="PROSITE" id="PS51205"/>
    </source>
</evidence>
<evidence type="ECO:0000256" key="4">
    <source>
        <dbReference type="SAM" id="Coils"/>
    </source>
</evidence>
<dbReference type="InterPro" id="IPR009091">
    <property type="entry name" value="RCC1/BLIP-II"/>
</dbReference>